<dbReference type="EMBL" id="JARSBN010000001">
    <property type="protein sequence ID" value="MDG4714595.1"/>
    <property type="molecule type" value="Genomic_DNA"/>
</dbReference>
<feature type="domain" description="Outer membrane protein beta-barrel" evidence="5">
    <location>
        <begin position="393"/>
        <end position="802"/>
    </location>
</feature>
<evidence type="ECO:0000256" key="1">
    <source>
        <dbReference type="ARBA" id="ARBA00004442"/>
    </source>
</evidence>
<proteinExistence type="predicted"/>
<evidence type="ECO:0000313" key="7">
    <source>
        <dbReference type="Proteomes" id="UP001529085"/>
    </source>
</evidence>
<protein>
    <submittedName>
        <fullName evidence="6">Outer membrane beta-barrel family protein</fullName>
    </submittedName>
</protein>
<dbReference type="Pfam" id="PF14905">
    <property type="entry name" value="OMP_b-brl_3"/>
    <property type="match status" value="1"/>
</dbReference>
<dbReference type="Gene3D" id="2.40.170.20">
    <property type="entry name" value="TonB-dependent receptor, beta-barrel domain"/>
    <property type="match status" value="1"/>
</dbReference>
<dbReference type="SUPFAM" id="SSF49464">
    <property type="entry name" value="Carboxypeptidase regulatory domain-like"/>
    <property type="match status" value="1"/>
</dbReference>
<reference evidence="6 7" key="1">
    <citation type="submission" date="2023-03" db="EMBL/GenBank/DDBJ databases">
        <title>Strain YYF002 represents a novel species in the genus Winogradskyella isolated from seawater.</title>
        <authorList>
            <person name="Fu Z.-Y."/>
        </authorList>
    </citation>
    <scope>NUCLEOTIDE SEQUENCE [LARGE SCALE GENOMIC DNA]</scope>
    <source>
        <strain evidence="6 7">YYF002</strain>
    </source>
</reference>
<keyword evidence="3" id="KW-0998">Cell outer membrane</keyword>
<feature type="domain" description="TonB-dependent receptor plug" evidence="4">
    <location>
        <begin position="147"/>
        <end position="224"/>
    </location>
</feature>
<accession>A0ABT6FXS1</accession>
<comment type="subcellular location">
    <subcellularLocation>
        <location evidence="1">Cell outer membrane</location>
    </subcellularLocation>
</comment>
<dbReference type="Pfam" id="PF07715">
    <property type="entry name" value="Plug"/>
    <property type="match status" value="1"/>
</dbReference>
<evidence type="ECO:0000259" key="4">
    <source>
        <dbReference type="Pfam" id="PF07715"/>
    </source>
</evidence>
<keyword evidence="2" id="KW-0472">Membrane</keyword>
<comment type="caution">
    <text evidence="6">The sequence shown here is derived from an EMBL/GenBank/DDBJ whole genome shotgun (WGS) entry which is preliminary data.</text>
</comment>
<sequence length="804" mass="91296">MRIKILVNTIIFLWSVLTWSQVQNTTVSGKIIDANLKEPLAYVNVVLKNNNTTNEFVAGVITNDEGVFTLENVSSGNYLIEVSFIGFKTYSNTIYVGANSKYLDLGTIALEEDVSHLDEVVITSKKEAIGSKMDKKTYAVSANISQSGGTVLQSLKNLPGITTQEGKVQLRGSDKVLVLIDDKQTAITGFGNQNGLDNIPTSAIERIEIINNPSSKYDANGNAGIINIILKKENQNGFNGTLGITTGLGALWERKENLPGIRPQYKMTPKINPSIALNYRKEKINFFLQADNLYTETLNKNEFTTRSYDDGTVINQQLKRNRNTNFFTSKAGLDWFMNDNNTLTISGLFSKESIKDYGDQPFYNQQLTEQLRLWQFLEDEVLTAAMFSANFEHKFSQPGHKLNASFNYTFDREDEKYFFTNTTPSFIEEESFFLIADQKVVDVALDYSKPLKNGFLETGFKFRNRIIPTDMQFNPSDENSVLDTGADGKAEYKEIIPAVYTNYTYETENWEAEAGLRLEYVNLEYQVDPNHNTYQSNGYNYFQPFPNARISYKINDKNRLSAFYNRRVDRPDEVDIRIFPKYDDAEIIKVGNPALNPQFTNSFELGYKNQWNKGYLYTALYHRITDGTITRIATTEGDSNLIYNVSHNAGNSFNTGLEIVVDKKLSDVWSANLNMNGYYNKIDAFSVLNKYPVENTISISEQTAYSGNIKLNVLAKLPKEIEAQLTSIYLAPDIIPQGKIKSRFSIDFGIKKPIQNNKGELFLNATDLFNTLVIKKEVNGETFNFTSNDYYETQVIRLGYKYKF</sequence>
<keyword evidence="7" id="KW-1185">Reference proteome</keyword>
<evidence type="ECO:0000256" key="3">
    <source>
        <dbReference type="ARBA" id="ARBA00023237"/>
    </source>
</evidence>
<gene>
    <name evidence="6" type="ORF">P7122_01835</name>
</gene>
<dbReference type="Gene3D" id="2.60.40.1120">
    <property type="entry name" value="Carboxypeptidase-like, regulatory domain"/>
    <property type="match status" value="1"/>
</dbReference>
<dbReference type="RefSeq" id="WP_278004076.1">
    <property type="nucleotide sequence ID" value="NZ_JARSBN010000001.1"/>
</dbReference>
<organism evidence="6 7">
    <name type="scientific">Winogradskyella marincola</name>
    <dbReference type="NCBI Taxonomy" id="3037795"/>
    <lineage>
        <taxon>Bacteria</taxon>
        <taxon>Pseudomonadati</taxon>
        <taxon>Bacteroidota</taxon>
        <taxon>Flavobacteriia</taxon>
        <taxon>Flavobacteriales</taxon>
        <taxon>Flavobacteriaceae</taxon>
        <taxon>Winogradskyella</taxon>
    </lineage>
</organism>
<dbReference type="Gene3D" id="2.170.130.10">
    <property type="entry name" value="TonB-dependent receptor, plug domain"/>
    <property type="match status" value="1"/>
</dbReference>
<dbReference type="InterPro" id="IPR012910">
    <property type="entry name" value="Plug_dom"/>
</dbReference>
<dbReference type="Pfam" id="PF13715">
    <property type="entry name" value="CarbopepD_reg_2"/>
    <property type="match status" value="1"/>
</dbReference>
<dbReference type="InterPro" id="IPR036942">
    <property type="entry name" value="Beta-barrel_TonB_sf"/>
</dbReference>
<dbReference type="InterPro" id="IPR037066">
    <property type="entry name" value="Plug_dom_sf"/>
</dbReference>
<dbReference type="InterPro" id="IPR041700">
    <property type="entry name" value="OMP_b-brl_3"/>
</dbReference>
<dbReference type="Proteomes" id="UP001529085">
    <property type="component" value="Unassembled WGS sequence"/>
</dbReference>
<dbReference type="SUPFAM" id="SSF56935">
    <property type="entry name" value="Porins"/>
    <property type="match status" value="1"/>
</dbReference>
<dbReference type="InterPro" id="IPR008969">
    <property type="entry name" value="CarboxyPept-like_regulatory"/>
</dbReference>
<evidence type="ECO:0000313" key="6">
    <source>
        <dbReference type="EMBL" id="MDG4714595.1"/>
    </source>
</evidence>
<evidence type="ECO:0000259" key="5">
    <source>
        <dbReference type="Pfam" id="PF14905"/>
    </source>
</evidence>
<dbReference type="PANTHER" id="PTHR40980">
    <property type="entry name" value="PLUG DOMAIN-CONTAINING PROTEIN"/>
    <property type="match status" value="1"/>
</dbReference>
<dbReference type="PANTHER" id="PTHR40980:SF4">
    <property type="entry name" value="TONB-DEPENDENT RECEPTOR-LIKE BETA-BARREL DOMAIN-CONTAINING PROTEIN"/>
    <property type="match status" value="1"/>
</dbReference>
<evidence type="ECO:0000256" key="2">
    <source>
        <dbReference type="ARBA" id="ARBA00023136"/>
    </source>
</evidence>
<name>A0ABT6FXS1_9FLAO</name>